<feature type="domain" description="C2H2-type" evidence="2">
    <location>
        <begin position="300"/>
        <end position="323"/>
    </location>
</feature>
<feature type="compositionally biased region" description="Basic and acidic residues" evidence="1">
    <location>
        <begin position="327"/>
        <end position="340"/>
    </location>
</feature>
<dbReference type="OrthoDB" id="3940153at2759"/>
<dbReference type="AlphaFoldDB" id="A0A6A5WF34"/>
<sequence length="381" mass="42026">MNDDIIPAWMLQQTIDGGIDQGFSGPHNPYTPRVSNVPHSTSRFTHDSAYLPQAKLQYPRDQWPPSVLQHAEYTGLCPGLMGRALTPVPLAVLPAATPYYPLPTTGSSSNSTTTYGSSRSSSSSTQLSSGTPHPNAPRKRTSSEREDEPGMYDRRYGAGPPCPTGGHSGAALMTSTGILTRIKYTGSIQTAPQDDPLAMQHRYTTPIAPQVILPSTTGAGSGYDTIQNRGDPRSGPNPVAEQVNQRTLKVTDVLDPARCPLPCRQQGCDSIFTGKDAIRRRNEARHFIEKHVNGQHNYPCEGEGCFKVYKRKDARLVHERKYHPELEREPAKLKSSEMKRMSSSGSVEHQEELTAIEGEHYWKGVINDLIQSADYRPYILE</sequence>
<evidence type="ECO:0000313" key="3">
    <source>
        <dbReference type="EMBL" id="KAF1999379.1"/>
    </source>
</evidence>
<reference evidence="3" key="1">
    <citation type="journal article" date="2020" name="Stud. Mycol.">
        <title>101 Dothideomycetes genomes: a test case for predicting lifestyles and emergence of pathogens.</title>
        <authorList>
            <person name="Haridas S."/>
            <person name="Albert R."/>
            <person name="Binder M."/>
            <person name="Bloem J."/>
            <person name="Labutti K."/>
            <person name="Salamov A."/>
            <person name="Andreopoulos B."/>
            <person name="Baker S."/>
            <person name="Barry K."/>
            <person name="Bills G."/>
            <person name="Bluhm B."/>
            <person name="Cannon C."/>
            <person name="Castanera R."/>
            <person name="Culley D."/>
            <person name="Daum C."/>
            <person name="Ezra D."/>
            <person name="Gonzalez J."/>
            <person name="Henrissat B."/>
            <person name="Kuo A."/>
            <person name="Liang C."/>
            <person name="Lipzen A."/>
            <person name="Lutzoni F."/>
            <person name="Magnuson J."/>
            <person name="Mondo S."/>
            <person name="Nolan M."/>
            <person name="Ohm R."/>
            <person name="Pangilinan J."/>
            <person name="Park H.-J."/>
            <person name="Ramirez L."/>
            <person name="Alfaro M."/>
            <person name="Sun H."/>
            <person name="Tritt A."/>
            <person name="Yoshinaga Y."/>
            <person name="Zwiers L.-H."/>
            <person name="Turgeon B."/>
            <person name="Goodwin S."/>
            <person name="Spatafora J."/>
            <person name="Crous P."/>
            <person name="Grigoriev I."/>
        </authorList>
    </citation>
    <scope>NUCLEOTIDE SEQUENCE</scope>
    <source>
        <strain evidence="3">CBS 123094</strain>
    </source>
</reference>
<dbReference type="Proteomes" id="UP000799779">
    <property type="component" value="Unassembled WGS sequence"/>
</dbReference>
<organism evidence="3 4">
    <name type="scientific">Amniculicola lignicola CBS 123094</name>
    <dbReference type="NCBI Taxonomy" id="1392246"/>
    <lineage>
        <taxon>Eukaryota</taxon>
        <taxon>Fungi</taxon>
        <taxon>Dikarya</taxon>
        <taxon>Ascomycota</taxon>
        <taxon>Pezizomycotina</taxon>
        <taxon>Dothideomycetes</taxon>
        <taxon>Pleosporomycetidae</taxon>
        <taxon>Pleosporales</taxon>
        <taxon>Amniculicolaceae</taxon>
        <taxon>Amniculicola</taxon>
    </lineage>
</organism>
<feature type="region of interest" description="Disordered" evidence="1">
    <location>
        <begin position="327"/>
        <end position="349"/>
    </location>
</feature>
<keyword evidence="4" id="KW-1185">Reference proteome</keyword>
<feature type="region of interest" description="Disordered" evidence="1">
    <location>
        <begin position="100"/>
        <end position="170"/>
    </location>
</feature>
<evidence type="ECO:0000313" key="4">
    <source>
        <dbReference type="Proteomes" id="UP000799779"/>
    </source>
</evidence>
<evidence type="ECO:0000259" key="2">
    <source>
        <dbReference type="PROSITE" id="PS00028"/>
    </source>
</evidence>
<accession>A0A6A5WF34</accession>
<evidence type="ECO:0000256" key="1">
    <source>
        <dbReference type="SAM" id="MobiDB-lite"/>
    </source>
</evidence>
<proteinExistence type="predicted"/>
<feature type="region of interest" description="Disordered" evidence="1">
    <location>
        <begin position="218"/>
        <end position="239"/>
    </location>
</feature>
<name>A0A6A5WF34_9PLEO</name>
<protein>
    <recommendedName>
        <fullName evidence="2">C2H2-type domain-containing protein</fullName>
    </recommendedName>
</protein>
<gene>
    <name evidence="3" type="ORF">P154DRAFT_230799</name>
</gene>
<feature type="compositionally biased region" description="Polar residues" evidence="1">
    <location>
        <begin position="218"/>
        <end position="228"/>
    </location>
</feature>
<dbReference type="PROSITE" id="PS00028">
    <property type="entry name" value="ZINC_FINGER_C2H2_1"/>
    <property type="match status" value="1"/>
</dbReference>
<dbReference type="EMBL" id="ML977596">
    <property type="protein sequence ID" value="KAF1999379.1"/>
    <property type="molecule type" value="Genomic_DNA"/>
</dbReference>
<dbReference type="InterPro" id="IPR013087">
    <property type="entry name" value="Znf_C2H2_type"/>
</dbReference>
<feature type="compositionally biased region" description="Low complexity" evidence="1">
    <location>
        <begin position="100"/>
        <end position="131"/>
    </location>
</feature>